<dbReference type="Pfam" id="PF07589">
    <property type="entry name" value="PEP-CTERM"/>
    <property type="match status" value="1"/>
</dbReference>
<reference evidence="3" key="1">
    <citation type="journal article" date="2014" name="Int. J. Syst. Evol. Microbiol.">
        <title>Complete genome sequence of Corynebacterium casei LMG S-19264T (=DSM 44701T), isolated from a smear-ripened cheese.</title>
        <authorList>
            <consortium name="US DOE Joint Genome Institute (JGI-PGF)"/>
            <person name="Walter F."/>
            <person name="Albersmeier A."/>
            <person name="Kalinowski J."/>
            <person name="Ruckert C."/>
        </authorList>
    </citation>
    <scope>NUCLEOTIDE SEQUENCE</scope>
    <source>
        <strain evidence="3">KCTC 12343</strain>
    </source>
</reference>
<evidence type="ECO:0000313" key="6">
    <source>
        <dbReference type="Proteomes" id="UP000628442"/>
    </source>
</evidence>
<evidence type="ECO:0000313" key="3">
    <source>
        <dbReference type="EMBL" id="GGY54859.1"/>
    </source>
</evidence>
<evidence type="ECO:0000313" key="4">
    <source>
        <dbReference type="EMBL" id="QBH99918.1"/>
    </source>
</evidence>
<evidence type="ECO:0000313" key="5">
    <source>
        <dbReference type="Proteomes" id="UP000292307"/>
    </source>
</evidence>
<feature type="chain" id="PRO_5044601557" evidence="1">
    <location>
        <begin position="24"/>
        <end position="218"/>
    </location>
</feature>
<accession>A0A411WTJ3</accession>
<name>A0A411WTJ3_9BURK</name>
<dbReference type="AlphaFoldDB" id="A0A411WTJ3"/>
<feature type="signal peptide" evidence="1">
    <location>
        <begin position="1"/>
        <end position="23"/>
    </location>
</feature>
<reference evidence="3" key="3">
    <citation type="submission" date="2022-12" db="EMBL/GenBank/DDBJ databases">
        <authorList>
            <person name="Sun Q."/>
            <person name="Kim S."/>
        </authorList>
    </citation>
    <scope>NUCLEOTIDE SEQUENCE</scope>
    <source>
        <strain evidence="3">KCTC 12343</strain>
    </source>
</reference>
<evidence type="ECO:0000256" key="1">
    <source>
        <dbReference type="SAM" id="SignalP"/>
    </source>
</evidence>
<dbReference type="EMBL" id="BMWV01000010">
    <property type="protein sequence ID" value="GGY54859.1"/>
    <property type="molecule type" value="Genomic_DNA"/>
</dbReference>
<dbReference type="Proteomes" id="UP000628442">
    <property type="component" value="Unassembled WGS sequence"/>
</dbReference>
<reference evidence="4 5" key="2">
    <citation type="submission" date="2019-02" db="EMBL/GenBank/DDBJ databases">
        <title>Draft Genome Sequences of Six Type Strains of the Genus Massilia.</title>
        <authorList>
            <person name="Miess H."/>
            <person name="Frediansyhah A."/>
            <person name="Gross H."/>
        </authorList>
    </citation>
    <scope>NUCLEOTIDE SEQUENCE [LARGE SCALE GENOMIC DNA]</scope>
    <source>
        <strain evidence="4 5">DSM 17472</strain>
    </source>
</reference>
<dbReference type="Proteomes" id="UP000292307">
    <property type="component" value="Chromosome"/>
</dbReference>
<evidence type="ECO:0000259" key="2">
    <source>
        <dbReference type="Pfam" id="PF07589"/>
    </source>
</evidence>
<proteinExistence type="predicted"/>
<dbReference type="RefSeq" id="WP_131144067.1">
    <property type="nucleotide sequence ID" value="NZ_BMWV01000010.1"/>
</dbReference>
<feature type="domain" description="Ice-binding protein C-terminal" evidence="2">
    <location>
        <begin position="184"/>
        <end position="209"/>
    </location>
</feature>
<dbReference type="EMBL" id="CP036401">
    <property type="protein sequence ID" value="QBH99918.1"/>
    <property type="molecule type" value="Genomic_DNA"/>
</dbReference>
<keyword evidence="5" id="KW-1185">Reference proteome</keyword>
<gene>
    <name evidence="4" type="ORF">EYF70_02965</name>
    <name evidence="3" type="ORF">GCM10007387_41600</name>
</gene>
<sequence>MNHSTMTKALLLCALAAGTVAHAANDSKQVVKGPKIGKASVDDVKLDKFDADKLAFSTINPMQYGGNTAGFANVFGTNDWEVLGTQEAKTTLVDSSDLFDFTFTGAGGTSGTWTITNTGSRNAVLDLTVAIHASKASTAFLFDDQAVAAGQTLNGTWQIEWLNGGGQVPGFSNVVFFGRDVASPVPEPHVLPMTLAGLAVLGTAAWRRRGKGSSGNVA</sequence>
<protein>
    <submittedName>
        <fullName evidence="4">PEP-CTERM sorting domain-containing protein</fullName>
    </submittedName>
</protein>
<dbReference type="OrthoDB" id="8756331at2"/>
<keyword evidence="1" id="KW-0732">Signal</keyword>
<dbReference type="InterPro" id="IPR013424">
    <property type="entry name" value="Ice-binding_C"/>
</dbReference>
<organism evidence="3 6">
    <name type="scientific">Pseudoduganella albidiflava</name>
    <dbReference type="NCBI Taxonomy" id="321983"/>
    <lineage>
        <taxon>Bacteria</taxon>
        <taxon>Pseudomonadati</taxon>
        <taxon>Pseudomonadota</taxon>
        <taxon>Betaproteobacteria</taxon>
        <taxon>Burkholderiales</taxon>
        <taxon>Oxalobacteraceae</taxon>
        <taxon>Telluria group</taxon>
        <taxon>Pseudoduganella</taxon>
    </lineage>
</organism>